<dbReference type="EMBL" id="CYYR01000022">
    <property type="protein sequence ID" value="CUO32043.1"/>
    <property type="molecule type" value="Genomic_DNA"/>
</dbReference>
<dbReference type="EMBL" id="CYXX01000032">
    <property type="protein sequence ID" value="CUN27954.1"/>
    <property type="molecule type" value="Genomic_DNA"/>
</dbReference>
<dbReference type="PANTHER" id="PTHR11228:SF7">
    <property type="entry name" value="PQQA PEPTIDE CYCLASE"/>
    <property type="match status" value="1"/>
</dbReference>
<dbReference type="EMBL" id="CVRS01000122">
    <property type="protein sequence ID" value="CRL43251.1"/>
    <property type="molecule type" value="Genomic_DNA"/>
</dbReference>
<evidence type="ECO:0000313" key="15">
    <source>
        <dbReference type="Proteomes" id="UP000283492"/>
    </source>
</evidence>
<feature type="domain" description="Radical SAM core" evidence="5">
    <location>
        <begin position="144"/>
        <end position="361"/>
    </location>
</feature>
<evidence type="ECO:0000313" key="9">
    <source>
        <dbReference type="EMBL" id="RGQ51321.1"/>
    </source>
</evidence>
<dbReference type="PROSITE" id="PS51918">
    <property type="entry name" value="RADICAL_SAM"/>
    <property type="match status" value="1"/>
</dbReference>
<dbReference type="CDD" id="cd21109">
    <property type="entry name" value="SPASM"/>
    <property type="match status" value="1"/>
</dbReference>
<dbReference type="SFLD" id="SFLDG01386">
    <property type="entry name" value="main_SPASM_domain-containing"/>
    <property type="match status" value="1"/>
</dbReference>
<dbReference type="Proteomes" id="UP000285820">
    <property type="component" value="Unassembled WGS sequence"/>
</dbReference>
<dbReference type="GO" id="GO:0003824">
    <property type="term" value="F:catalytic activity"/>
    <property type="evidence" value="ECO:0007669"/>
    <property type="project" value="InterPro"/>
</dbReference>
<name>A0A0M6X002_9FIRM</name>
<dbReference type="RefSeq" id="WP_055040523.1">
    <property type="nucleotide sequence ID" value="NZ_CABJFX010000011.1"/>
</dbReference>
<dbReference type="EMBL" id="QSFX01000011">
    <property type="protein sequence ID" value="RHA89309.1"/>
    <property type="molecule type" value="Genomic_DNA"/>
</dbReference>
<evidence type="ECO:0000313" key="6">
    <source>
        <dbReference type="EMBL" id="CRL43251.1"/>
    </source>
</evidence>
<evidence type="ECO:0000259" key="5">
    <source>
        <dbReference type="PROSITE" id="PS51918"/>
    </source>
</evidence>
<dbReference type="InterPro" id="IPR023885">
    <property type="entry name" value="4Fe4S-binding_SPASM_dom"/>
</dbReference>
<dbReference type="InterPro" id="IPR058240">
    <property type="entry name" value="rSAM_sf"/>
</dbReference>
<dbReference type="SFLD" id="SFLDG01067">
    <property type="entry name" value="SPASM/twitch_domain_containing"/>
    <property type="match status" value="1"/>
</dbReference>
<reference evidence="6" key="2">
    <citation type="submission" date="2015-05" db="EMBL/GenBank/DDBJ databases">
        <authorList>
            <person name="Wang D.B."/>
            <person name="Wang M."/>
        </authorList>
    </citation>
    <scope>NUCLEOTIDE SEQUENCE [LARGE SCALE GENOMIC DNA]</scope>
    <source>
        <strain evidence="6">L1-83</strain>
    </source>
</reference>
<dbReference type="SFLD" id="SFLDS00029">
    <property type="entry name" value="Radical_SAM"/>
    <property type="match status" value="1"/>
</dbReference>
<evidence type="ECO:0000313" key="10">
    <source>
        <dbReference type="EMBL" id="RGR68552.1"/>
    </source>
</evidence>
<dbReference type="Gene3D" id="3.20.20.70">
    <property type="entry name" value="Aldolase class I"/>
    <property type="match status" value="1"/>
</dbReference>
<protein>
    <submittedName>
        <fullName evidence="7">Molybdenum cofactor biosynthesis protein A</fullName>
    </submittedName>
    <submittedName>
        <fullName evidence="9">Radical SAM protein</fullName>
    </submittedName>
</protein>
<dbReference type="GO" id="GO:0006783">
    <property type="term" value="P:heme biosynthetic process"/>
    <property type="evidence" value="ECO:0007669"/>
    <property type="project" value="TreeGrafter"/>
</dbReference>
<dbReference type="SMART" id="SM00729">
    <property type="entry name" value="Elp3"/>
    <property type="match status" value="1"/>
</dbReference>
<dbReference type="Proteomes" id="UP000283492">
    <property type="component" value="Unassembled WGS sequence"/>
</dbReference>
<dbReference type="PANTHER" id="PTHR11228">
    <property type="entry name" value="RADICAL SAM DOMAIN PROTEIN"/>
    <property type="match status" value="1"/>
</dbReference>
<dbReference type="CDD" id="cd01335">
    <property type="entry name" value="Radical_SAM"/>
    <property type="match status" value="1"/>
</dbReference>
<keyword evidence="1" id="KW-0949">S-adenosyl-L-methionine</keyword>
<dbReference type="STRING" id="360807.ERS852392_02816"/>
<proteinExistence type="predicted"/>
<dbReference type="OrthoDB" id="9810775at2"/>
<dbReference type="Proteomes" id="UP000095395">
    <property type="component" value="Unassembled WGS sequence"/>
</dbReference>
<dbReference type="AlphaFoldDB" id="A0A0M6X002"/>
<evidence type="ECO:0000313" key="17">
    <source>
        <dbReference type="Proteomes" id="UP000285820"/>
    </source>
</evidence>
<evidence type="ECO:0000313" key="7">
    <source>
        <dbReference type="EMBL" id="CUN27954.1"/>
    </source>
</evidence>
<evidence type="ECO:0000256" key="2">
    <source>
        <dbReference type="ARBA" id="ARBA00022723"/>
    </source>
</evidence>
<reference evidence="12" key="1">
    <citation type="submission" date="2015-05" db="EMBL/GenBank/DDBJ databases">
        <authorList>
            <consortium name="Pathogen Informatics"/>
        </authorList>
    </citation>
    <scope>NUCLEOTIDE SEQUENCE [LARGE SCALE GENOMIC DNA]</scope>
    <source>
        <strain evidence="8 13">2789STDY5608835</strain>
        <strain evidence="7 14">2789STDY5608887</strain>
        <strain evidence="12">L1-83</strain>
    </source>
</reference>
<dbReference type="SUPFAM" id="SSF102114">
    <property type="entry name" value="Radical SAM enzymes"/>
    <property type="match status" value="1"/>
</dbReference>
<dbReference type="EMBL" id="QRTF01000009">
    <property type="protein sequence ID" value="RGQ51321.1"/>
    <property type="molecule type" value="Genomic_DNA"/>
</dbReference>
<evidence type="ECO:0000313" key="16">
    <source>
        <dbReference type="Proteomes" id="UP000283738"/>
    </source>
</evidence>
<dbReference type="InterPro" id="IPR050377">
    <property type="entry name" value="Radical_SAM_PqqE_MftC-like"/>
</dbReference>
<evidence type="ECO:0000313" key="14">
    <source>
        <dbReference type="Proteomes" id="UP000095453"/>
    </source>
</evidence>
<dbReference type="InterPro" id="IPR006638">
    <property type="entry name" value="Elp3/MiaA/NifB-like_rSAM"/>
</dbReference>
<keyword evidence="12" id="KW-1185">Reference proteome</keyword>
<dbReference type="Pfam" id="PF04055">
    <property type="entry name" value="Radical_SAM"/>
    <property type="match status" value="1"/>
</dbReference>
<evidence type="ECO:0000313" key="12">
    <source>
        <dbReference type="Proteomes" id="UP000049828"/>
    </source>
</evidence>
<evidence type="ECO:0000256" key="1">
    <source>
        <dbReference type="ARBA" id="ARBA00022691"/>
    </source>
</evidence>
<dbReference type="Proteomes" id="UP000049828">
    <property type="component" value="Unassembled WGS sequence"/>
</dbReference>
<evidence type="ECO:0000256" key="4">
    <source>
        <dbReference type="ARBA" id="ARBA00023014"/>
    </source>
</evidence>
<sequence>MLREKIYELKNWKLAVHTTWNPGAENVMRIHLVPPRFLSGKIVPSVVILNGQEIVPVSEAWAILLTEFIRRINQYENHAIEEKEVQQVLKETFGAVRKIYPKTDPEVFHRDLSVMLDTFEDVIAGKIPQMEIAGISLGEYAPYMRAPHRMDLMVSAMTREGKWHCNQKCIHCYAAGQPLSEEQELDTESWKKIIRACRKAGITQLTFTGGEPTLRDDLCKLILEARWFVTRLNTNGIRLTKELCAELVQAELDSVQVTFYSADPDIHNELVGGAHYEETVAGIRNAVTAGINLSINTPLCSLNKDYLETLKFLHNLGVRYVTCSGLIITGNARTDESVRTQLSGEQLYQVLKEAAGYCYANNMEINFTSPGWIAQEKLQELGLDVPSCGACLSNMAVTPDGKVVPCQSWLSGENFGKMGVTRWEKIWNHPDCKARRMETAQMKQECPLRGKAEMTR</sequence>
<dbReference type="InterPro" id="IPR007197">
    <property type="entry name" value="rSAM"/>
</dbReference>
<dbReference type="InterPro" id="IPR013785">
    <property type="entry name" value="Aldolase_TIM"/>
</dbReference>
<evidence type="ECO:0000313" key="13">
    <source>
        <dbReference type="Proteomes" id="UP000095395"/>
    </source>
</evidence>
<keyword evidence="4" id="KW-0411">Iron-sulfur</keyword>
<evidence type="ECO:0000313" key="8">
    <source>
        <dbReference type="EMBL" id="CUO32043.1"/>
    </source>
</evidence>
<evidence type="ECO:0000256" key="3">
    <source>
        <dbReference type="ARBA" id="ARBA00023004"/>
    </source>
</evidence>
<dbReference type="Proteomes" id="UP000095453">
    <property type="component" value="Unassembled WGS sequence"/>
</dbReference>
<organism evidence="6 12">
    <name type="scientific">Roseburia inulinivorans</name>
    <dbReference type="NCBI Taxonomy" id="360807"/>
    <lineage>
        <taxon>Bacteria</taxon>
        <taxon>Bacillati</taxon>
        <taxon>Bacillota</taxon>
        <taxon>Clostridia</taxon>
        <taxon>Lachnospirales</taxon>
        <taxon>Lachnospiraceae</taxon>
        <taxon>Roseburia</taxon>
    </lineage>
</organism>
<keyword evidence="3" id="KW-0408">Iron</keyword>
<gene>
    <name evidence="8" type="primary">moaA_1</name>
    <name evidence="7" type="synonym">moaA_2</name>
    <name evidence="11" type="ORF">DW914_07840</name>
    <name evidence="10" type="ORF">DWY29_08370</name>
    <name evidence="9" type="ORF">DWY96_05815</name>
    <name evidence="8" type="ORF">ERS852392_02816</name>
    <name evidence="7" type="ORF">ERS852444_03109</name>
    <name evidence="6" type="ORF">RIL183_34011</name>
</gene>
<dbReference type="Proteomes" id="UP000283738">
    <property type="component" value="Unassembled WGS sequence"/>
</dbReference>
<evidence type="ECO:0000313" key="11">
    <source>
        <dbReference type="EMBL" id="RHA89309.1"/>
    </source>
</evidence>
<keyword evidence="2" id="KW-0479">Metal-binding</keyword>
<dbReference type="GO" id="GO:0051536">
    <property type="term" value="F:iron-sulfur cluster binding"/>
    <property type="evidence" value="ECO:0007669"/>
    <property type="project" value="UniProtKB-KW"/>
</dbReference>
<dbReference type="EMBL" id="QRUN01000009">
    <property type="protein sequence ID" value="RGR68552.1"/>
    <property type="molecule type" value="Genomic_DNA"/>
</dbReference>
<accession>A0A0M6X002</accession>
<dbReference type="GO" id="GO:0046872">
    <property type="term" value="F:metal ion binding"/>
    <property type="evidence" value="ECO:0007669"/>
    <property type="project" value="UniProtKB-KW"/>
</dbReference>
<reference evidence="15 16" key="3">
    <citation type="submission" date="2018-08" db="EMBL/GenBank/DDBJ databases">
        <title>A genome reference for cultivated species of the human gut microbiota.</title>
        <authorList>
            <person name="Zou Y."/>
            <person name="Xue W."/>
            <person name="Luo G."/>
        </authorList>
    </citation>
    <scope>NUCLEOTIDE SEQUENCE [LARGE SCALE GENOMIC DNA]</scope>
    <source>
        <strain evidence="10 17">AF24-4</strain>
        <strain evidence="9 16">AF28-15</strain>
        <strain evidence="11 15">AM42-1AC</strain>
    </source>
</reference>
<dbReference type="Pfam" id="PF13186">
    <property type="entry name" value="SPASM"/>
    <property type="match status" value="1"/>
</dbReference>